<keyword evidence="2" id="KW-0378">Hydrolase</keyword>
<name>A0A7J7M7E8_9MAGN</name>
<dbReference type="InterPro" id="IPR036412">
    <property type="entry name" value="HAD-like_sf"/>
</dbReference>
<dbReference type="PANTHER" id="PTHR12103:SF15">
    <property type="entry name" value="CYTOSOLIC PURINE 5'-NUCLEOTIDASE"/>
    <property type="match status" value="1"/>
</dbReference>
<dbReference type="GO" id="GO:0046872">
    <property type="term" value="F:metal ion binding"/>
    <property type="evidence" value="ECO:0007669"/>
    <property type="project" value="UniProtKB-KW"/>
</dbReference>
<evidence type="ECO:0000313" key="5">
    <source>
        <dbReference type="Proteomes" id="UP000541444"/>
    </source>
</evidence>
<sequence length="218" mass="24678">MPETFKSLAYDSTIIKLVFDLGYPSKLLKWTFDWEYMVMGLVLDKKRGNIFEGWLKKAFLVVDLGKMSSQMWHSKWPEGVYDDCDEYLEVKFGAKFLFLNPLMVSTIIRRIKGGGVRESFHTGYLLELVSVAIGEGQYEAIDQRKDHYKGLVSVGGLVFEDSDSEDDVPKILKVPSGMEVVDDLVMVNFDDLHPKEILDVLASEVLSKVDDVVSPPVV</sequence>
<keyword evidence="5" id="KW-1185">Reference proteome</keyword>
<organism evidence="4 5">
    <name type="scientific">Kingdonia uniflora</name>
    <dbReference type="NCBI Taxonomy" id="39325"/>
    <lineage>
        <taxon>Eukaryota</taxon>
        <taxon>Viridiplantae</taxon>
        <taxon>Streptophyta</taxon>
        <taxon>Embryophyta</taxon>
        <taxon>Tracheophyta</taxon>
        <taxon>Spermatophyta</taxon>
        <taxon>Magnoliopsida</taxon>
        <taxon>Ranunculales</taxon>
        <taxon>Circaeasteraceae</taxon>
        <taxon>Kingdonia</taxon>
    </lineage>
</organism>
<gene>
    <name evidence="4" type="ORF">GIB67_020855</name>
</gene>
<comment type="caution">
    <text evidence="4">The sequence shown here is derived from an EMBL/GenBank/DDBJ whole genome shotgun (WGS) entry which is preliminary data.</text>
</comment>
<dbReference type="OrthoDB" id="10252832at2759"/>
<dbReference type="Proteomes" id="UP000541444">
    <property type="component" value="Unassembled WGS sequence"/>
</dbReference>
<protein>
    <submittedName>
        <fullName evidence="4">Uncharacterized protein</fullName>
    </submittedName>
</protein>
<dbReference type="PANTHER" id="PTHR12103">
    <property type="entry name" value="5'-NUCLEOTIDASE DOMAIN-CONTAINING"/>
    <property type="match status" value="1"/>
</dbReference>
<evidence type="ECO:0000256" key="3">
    <source>
        <dbReference type="ARBA" id="ARBA00022842"/>
    </source>
</evidence>
<dbReference type="EMBL" id="JACGCM010001726">
    <property type="protein sequence ID" value="KAF6150772.1"/>
    <property type="molecule type" value="Genomic_DNA"/>
</dbReference>
<evidence type="ECO:0000256" key="1">
    <source>
        <dbReference type="ARBA" id="ARBA00022723"/>
    </source>
</evidence>
<accession>A0A7J7M7E8</accession>
<dbReference type="InterPro" id="IPR008380">
    <property type="entry name" value="HAD-SF_hydro_IG_5-nucl"/>
</dbReference>
<reference evidence="4 5" key="1">
    <citation type="journal article" date="2020" name="IScience">
        <title>Genome Sequencing of the Endangered Kingdonia uniflora (Circaeasteraceae, Ranunculales) Reveals Potential Mechanisms of Evolutionary Specialization.</title>
        <authorList>
            <person name="Sun Y."/>
            <person name="Deng T."/>
            <person name="Zhang A."/>
            <person name="Moore M.J."/>
            <person name="Landis J.B."/>
            <person name="Lin N."/>
            <person name="Zhang H."/>
            <person name="Zhang X."/>
            <person name="Huang J."/>
            <person name="Zhang X."/>
            <person name="Sun H."/>
            <person name="Wang H."/>
        </authorList>
    </citation>
    <scope>NUCLEOTIDE SEQUENCE [LARGE SCALE GENOMIC DNA]</scope>
    <source>
        <strain evidence="4">TB1705</strain>
        <tissue evidence="4">Leaf</tissue>
    </source>
</reference>
<dbReference type="GO" id="GO:0008253">
    <property type="term" value="F:5'-nucleotidase activity"/>
    <property type="evidence" value="ECO:0007669"/>
    <property type="project" value="TreeGrafter"/>
</dbReference>
<keyword evidence="3" id="KW-0460">Magnesium</keyword>
<keyword evidence="1" id="KW-0479">Metal-binding</keyword>
<proteinExistence type="predicted"/>
<evidence type="ECO:0000256" key="2">
    <source>
        <dbReference type="ARBA" id="ARBA00022801"/>
    </source>
</evidence>
<dbReference type="Pfam" id="PF05761">
    <property type="entry name" value="5_nucleotid"/>
    <property type="match status" value="1"/>
</dbReference>
<dbReference type="SUPFAM" id="SSF56784">
    <property type="entry name" value="HAD-like"/>
    <property type="match status" value="1"/>
</dbReference>
<dbReference type="AlphaFoldDB" id="A0A7J7M7E8"/>
<evidence type="ECO:0000313" key="4">
    <source>
        <dbReference type="EMBL" id="KAF6150772.1"/>
    </source>
</evidence>